<keyword evidence="1" id="KW-0472">Membrane</keyword>
<dbReference type="Proteomes" id="UP000886860">
    <property type="component" value="Unassembled WGS sequence"/>
</dbReference>
<dbReference type="EMBL" id="DVKS01000217">
    <property type="protein sequence ID" value="HIT42997.1"/>
    <property type="molecule type" value="Genomic_DNA"/>
</dbReference>
<protein>
    <submittedName>
        <fullName evidence="2">Uncharacterized protein</fullName>
    </submittedName>
</protein>
<reference evidence="2" key="1">
    <citation type="submission" date="2020-10" db="EMBL/GenBank/DDBJ databases">
        <authorList>
            <person name="Gilroy R."/>
        </authorList>
    </citation>
    <scope>NUCLEOTIDE SEQUENCE</scope>
    <source>
        <strain evidence="2">CHK123-3438</strain>
    </source>
</reference>
<dbReference type="AlphaFoldDB" id="A0A9D1GM30"/>
<keyword evidence="1" id="KW-1133">Transmembrane helix</keyword>
<proteinExistence type="predicted"/>
<evidence type="ECO:0000256" key="1">
    <source>
        <dbReference type="SAM" id="Phobius"/>
    </source>
</evidence>
<sequence length="132" mass="15146">MKNGSRQYPELGMADLRRMIFEERAHTGKGRWFRRALSGRRGAGAGREAGAGMVFLIFFVLSLWMAFYTGEFDLQQEDAVFHALPGEAAEDCTGKKGEWEREIFGVRIRFCQGQITFFREKEKGFPEGEMIH</sequence>
<keyword evidence="1" id="KW-0812">Transmembrane</keyword>
<reference evidence="2" key="2">
    <citation type="journal article" date="2021" name="PeerJ">
        <title>Extensive microbial diversity within the chicken gut microbiome revealed by metagenomics and culture.</title>
        <authorList>
            <person name="Gilroy R."/>
            <person name="Ravi A."/>
            <person name="Getino M."/>
            <person name="Pursley I."/>
            <person name="Horton D.L."/>
            <person name="Alikhan N.F."/>
            <person name="Baker D."/>
            <person name="Gharbi K."/>
            <person name="Hall N."/>
            <person name="Watson M."/>
            <person name="Adriaenssens E.M."/>
            <person name="Foster-Nyarko E."/>
            <person name="Jarju S."/>
            <person name="Secka A."/>
            <person name="Antonio M."/>
            <person name="Oren A."/>
            <person name="Chaudhuri R.R."/>
            <person name="La Ragione R."/>
            <person name="Hildebrand F."/>
            <person name="Pallen M.J."/>
        </authorList>
    </citation>
    <scope>NUCLEOTIDE SEQUENCE</scope>
    <source>
        <strain evidence="2">CHK123-3438</strain>
    </source>
</reference>
<gene>
    <name evidence="2" type="ORF">IAB60_13045</name>
</gene>
<name>A0A9D1GM30_9FIRM</name>
<evidence type="ECO:0000313" key="3">
    <source>
        <dbReference type="Proteomes" id="UP000886860"/>
    </source>
</evidence>
<evidence type="ECO:0000313" key="2">
    <source>
        <dbReference type="EMBL" id="HIT42997.1"/>
    </source>
</evidence>
<comment type="caution">
    <text evidence="2">The sequence shown here is derived from an EMBL/GenBank/DDBJ whole genome shotgun (WGS) entry which is preliminary data.</text>
</comment>
<accession>A0A9D1GM30</accession>
<feature type="transmembrane region" description="Helical" evidence="1">
    <location>
        <begin position="49"/>
        <end position="68"/>
    </location>
</feature>
<organism evidence="2 3">
    <name type="scientific">Candidatus Caccovicinus merdipullorum</name>
    <dbReference type="NCBI Taxonomy" id="2840724"/>
    <lineage>
        <taxon>Bacteria</taxon>
        <taxon>Bacillati</taxon>
        <taxon>Bacillota</taxon>
        <taxon>Clostridia</taxon>
        <taxon>Eubacteriales</taxon>
        <taxon>Candidatus Caccovicinus</taxon>
    </lineage>
</organism>